<organism evidence="4 5">
    <name type="scientific">Phlyctema vagabunda</name>
    <dbReference type="NCBI Taxonomy" id="108571"/>
    <lineage>
        <taxon>Eukaryota</taxon>
        <taxon>Fungi</taxon>
        <taxon>Dikarya</taxon>
        <taxon>Ascomycota</taxon>
        <taxon>Pezizomycotina</taxon>
        <taxon>Leotiomycetes</taxon>
        <taxon>Helotiales</taxon>
        <taxon>Dermateaceae</taxon>
        <taxon>Phlyctema</taxon>
    </lineage>
</organism>
<proteinExistence type="predicted"/>
<dbReference type="InterPro" id="IPR018834">
    <property type="entry name" value="DNA/RNA-bd_Est1-type"/>
</dbReference>
<dbReference type="Gene3D" id="1.25.40.10">
    <property type="entry name" value="Tetratricopeptide repeat domain"/>
    <property type="match status" value="1"/>
</dbReference>
<protein>
    <submittedName>
        <fullName evidence="4">Telomerase activating protein Est1</fullName>
    </submittedName>
</protein>
<comment type="caution">
    <text evidence="4">The sequence shown here is derived from an EMBL/GenBank/DDBJ whole genome shotgun (WGS) entry which is preliminary data.</text>
</comment>
<dbReference type="EMBL" id="JBFCZG010000001">
    <property type="protein sequence ID" value="KAL3426943.1"/>
    <property type="molecule type" value="Genomic_DNA"/>
</dbReference>
<dbReference type="Pfam" id="PF10373">
    <property type="entry name" value="EST1_DNA_bind"/>
    <property type="match status" value="1"/>
</dbReference>
<gene>
    <name evidence="4" type="ORF">PVAG01_00452</name>
</gene>
<feature type="region of interest" description="Disordered" evidence="1">
    <location>
        <begin position="676"/>
        <end position="695"/>
    </location>
</feature>
<feature type="domain" description="DNA/RNA-binding" evidence="2">
    <location>
        <begin position="188"/>
        <end position="471"/>
    </location>
</feature>
<keyword evidence="5" id="KW-1185">Reference proteome</keyword>
<feature type="region of interest" description="Disordered" evidence="1">
    <location>
        <begin position="806"/>
        <end position="825"/>
    </location>
</feature>
<dbReference type="InterPro" id="IPR019458">
    <property type="entry name" value="Est1-like_N"/>
</dbReference>
<dbReference type="InterPro" id="IPR045153">
    <property type="entry name" value="Est1/Ebs1-like"/>
</dbReference>
<evidence type="ECO:0000259" key="3">
    <source>
        <dbReference type="Pfam" id="PF10374"/>
    </source>
</evidence>
<evidence type="ECO:0000313" key="4">
    <source>
        <dbReference type="EMBL" id="KAL3426943.1"/>
    </source>
</evidence>
<reference evidence="4 5" key="1">
    <citation type="submission" date="2024-06" db="EMBL/GenBank/DDBJ databases">
        <title>Complete genome of Phlyctema vagabunda strain 19-DSS-EL-015.</title>
        <authorList>
            <person name="Fiorenzani C."/>
        </authorList>
    </citation>
    <scope>NUCLEOTIDE SEQUENCE [LARGE SCALE GENOMIC DNA]</scope>
    <source>
        <strain evidence="4 5">19-DSS-EL-015</strain>
    </source>
</reference>
<sequence length="825" mass="93087">MASAIRDSWARARQIEAALKAILKQDHPLYDDVDTLLVQMRVACETTMFLDFDYATKQGVEARLWDIHSTINNRYRKLVQYFRNGEQKKHVVERRKMEKRYVDFIKTSQYFYKGYIQRLASHFTGLERLRRIADSLSLSSLSADDRVQVSPEVAKLIELSCHATLLRLGDLSRYRNELRTKGKSWDSALGYYSLASELRPESGSSQNQMAVIALAEGNHLDALYYLYRALATIEPHPIAKKNLEIELKKITTAWEKGIPVKGDSEATLVLWFVRLQAKFYKGLEFATREELENEVLHQLAVHLKEERLSPTILERFVIINLAAEYIAAERYSQEQTEELGQAYMYFLGFNIRMLFLFLQIILPELEDPTDGDDLPTDSDDTTAKPPRDRITIVTRRVLPALRQYSSWLVSRAKILNIIVDAHIKLHLKELHIMYALVLTRMVAFFRPPNLPEVSYLLEEDSATIGFKPLQDPDLPPQCNFYTVEGGGLLKARLTDPGTKRELPNTEMLSRARDILLCGMTLAIDDIFPVNYDPEVAFIYTEKGMEPISPAVTHQPQYPVAVMQPEVLQPEVEIRDAVIFHPATAPQSESTDEVGGITEAHQNMELYLDNMVNESDAPPKNTMASDETSYGMHSQTANDVFASTSIDQNGFKQHRQSIGTPKMLPSLGGIWGAPFTPSPKELQPMSPDQPATARQPSFLQSASNEHHTAFTFGGTPEQDQSAWINWSKQPVNQQLQETMARQYMPQSSEFSNSSSIYANTPMWNTNAAVLSRGTYSGANGNSTTVYPGASAFEREVMLQSSLPRHYASQARNWTGSNPTPPGGQGG</sequence>
<name>A0ABR4PUA7_9HELO</name>
<evidence type="ECO:0000259" key="2">
    <source>
        <dbReference type="Pfam" id="PF10373"/>
    </source>
</evidence>
<evidence type="ECO:0000256" key="1">
    <source>
        <dbReference type="SAM" id="MobiDB-lite"/>
    </source>
</evidence>
<accession>A0ABR4PUA7</accession>
<dbReference type="PANTHER" id="PTHR15696">
    <property type="entry name" value="SMG-7 SUPPRESSOR WITH MORPHOLOGICAL EFFECT ON GENITALIA PROTEIN 7"/>
    <property type="match status" value="1"/>
</dbReference>
<dbReference type="Pfam" id="PF10374">
    <property type="entry name" value="EST1"/>
    <property type="match status" value="1"/>
</dbReference>
<dbReference type="PANTHER" id="PTHR15696:SF36">
    <property type="entry name" value="NONSENSE-MEDIATED MRNA DECAY FACTOR"/>
    <property type="match status" value="1"/>
</dbReference>
<dbReference type="Proteomes" id="UP001629113">
    <property type="component" value="Unassembled WGS sequence"/>
</dbReference>
<dbReference type="InterPro" id="IPR011990">
    <property type="entry name" value="TPR-like_helical_dom_sf"/>
</dbReference>
<dbReference type="SUPFAM" id="SSF48452">
    <property type="entry name" value="TPR-like"/>
    <property type="match status" value="1"/>
</dbReference>
<evidence type="ECO:0000313" key="5">
    <source>
        <dbReference type="Proteomes" id="UP001629113"/>
    </source>
</evidence>
<feature type="domain" description="Telomerase activating protein Est1-like N-terminal" evidence="3">
    <location>
        <begin position="60"/>
        <end position="178"/>
    </location>
</feature>